<reference evidence="1 2" key="1">
    <citation type="submission" date="2016-02" db="EMBL/GenBank/DDBJ databases">
        <title>Complete genome sequence of Halocynthiibacter arcticus PAMC 20958t from arctic marine sediment.</title>
        <authorList>
            <person name="Lee Y.M."/>
            <person name="Baek K."/>
            <person name="Lee H.K."/>
            <person name="Shin S.C."/>
        </authorList>
    </citation>
    <scope>NUCLEOTIDE SEQUENCE [LARGE SCALE GENOMIC DNA]</scope>
    <source>
        <strain evidence="1">PAMC 20958</strain>
    </source>
</reference>
<dbReference type="STRING" id="1579316.RC74_20580"/>
<gene>
    <name evidence="1" type="ORF">RC74_20580</name>
</gene>
<accession>A0A126V5T9</accession>
<evidence type="ECO:0000313" key="1">
    <source>
        <dbReference type="EMBL" id="AML53325.1"/>
    </source>
</evidence>
<dbReference type="Proteomes" id="UP000070371">
    <property type="component" value="Chromosome"/>
</dbReference>
<name>A0A126V5T9_9RHOB</name>
<dbReference type="EMBL" id="CP014327">
    <property type="protein sequence ID" value="AML53325.1"/>
    <property type="molecule type" value="Genomic_DNA"/>
</dbReference>
<dbReference type="OrthoDB" id="7108001at2"/>
<evidence type="ECO:0000313" key="2">
    <source>
        <dbReference type="Proteomes" id="UP000070371"/>
    </source>
</evidence>
<organism evidence="1 2">
    <name type="scientific">Falsihalocynthiibacter arcticus</name>
    <dbReference type="NCBI Taxonomy" id="1579316"/>
    <lineage>
        <taxon>Bacteria</taxon>
        <taxon>Pseudomonadati</taxon>
        <taxon>Pseudomonadota</taxon>
        <taxon>Alphaproteobacteria</taxon>
        <taxon>Rhodobacterales</taxon>
        <taxon>Roseobacteraceae</taxon>
        <taxon>Falsihalocynthiibacter</taxon>
    </lineage>
</organism>
<proteinExistence type="predicted"/>
<dbReference type="RefSeq" id="WP_039000986.1">
    <property type="nucleotide sequence ID" value="NZ_CP014327.1"/>
</dbReference>
<keyword evidence="2" id="KW-1185">Reference proteome</keyword>
<dbReference type="KEGG" id="hat:RC74_20580"/>
<sequence>MSSLSEDDKSAIISQIMQRKFGKLLDWKRPILLHTFGPNNLDSVDSFEKKLDETRALVLNALEQFSDQDIENIAVDFSDPYTIKSSEWSALHSGEIGRLTKRVPRAIAYGFGHPSFAVDFEYWGRMGKLSLHEFTLVSIGANPKSIDDRKIIDLRDSQKKGIKLFSAYEFLLQQYEVLRRHYHHTGWGYVSEPLGKLKELTDEIELPVHPEFYSILEKRTASKEPQSSGPAQTKMTNQERDTLLKLIAAMACEQYGYDPKIERSDVPSNIRDDVELVGLTMDAKTVRKWLKEASNLVDPEYWNKGK</sequence>
<dbReference type="AlphaFoldDB" id="A0A126V5T9"/>
<protein>
    <submittedName>
        <fullName evidence="1">Uncharacterized protein</fullName>
    </submittedName>
</protein>